<feature type="domain" description="Translocation and assembly module TamB C-terminal" evidence="6">
    <location>
        <begin position="1129"/>
        <end position="1464"/>
    </location>
</feature>
<dbReference type="KEGG" id="ggr:HKW67_11945"/>
<evidence type="ECO:0000313" key="8">
    <source>
        <dbReference type="Proteomes" id="UP000500938"/>
    </source>
</evidence>
<dbReference type="GO" id="GO:0005886">
    <property type="term" value="C:plasma membrane"/>
    <property type="evidence" value="ECO:0007669"/>
    <property type="project" value="InterPro"/>
</dbReference>
<evidence type="ECO:0000256" key="5">
    <source>
        <dbReference type="SAM" id="Phobius"/>
    </source>
</evidence>
<dbReference type="InterPro" id="IPR007452">
    <property type="entry name" value="TamB_C"/>
</dbReference>
<accession>A0A6M4IPZ4</accession>
<evidence type="ECO:0000256" key="2">
    <source>
        <dbReference type="ARBA" id="ARBA00022692"/>
    </source>
</evidence>
<comment type="subcellular location">
    <subcellularLocation>
        <location evidence="1">Membrane</location>
        <topology evidence="1">Single-pass membrane protein</topology>
    </subcellularLocation>
</comment>
<dbReference type="GO" id="GO:0009306">
    <property type="term" value="P:protein secretion"/>
    <property type="evidence" value="ECO:0007669"/>
    <property type="project" value="InterPro"/>
</dbReference>
<evidence type="ECO:0000256" key="1">
    <source>
        <dbReference type="ARBA" id="ARBA00004167"/>
    </source>
</evidence>
<evidence type="ECO:0000256" key="4">
    <source>
        <dbReference type="ARBA" id="ARBA00023136"/>
    </source>
</evidence>
<reference evidence="7 8" key="1">
    <citation type="submission" date="2020-05" db="EMBL/GenBank/DDBJ databases">
        <title>Complete genome sequence of Gemmatimonas greenlandica TET16.</title>
        <authorList>
            <person name="Zeng Y."/>
        </authorList>
    </citation>
    <scope>NUCLEOTIDE SEQUENCE [LARGE SCALE GENOMIC DNA]</scope>
    <source>
        <strain evidence="7 8">TET16</strain>
    </source>
</reference>
<dbReference type="Proteomes" id="UP000500938">
    <property type="component" value="Chromosome"/>
</dbReference>
<keyword evidence="2 5" id="KW-0812">Transmembrane</keyword>
<evidence type="ECO:0000256" key="3">
    <source>
        <dbReference type="ARBA" id="ARBA00022989"/>
    </source>
</evidence>
<proteinExistence type="predicted"/>
<organism evidence="7 8">
    <name type="scientific">Gemmatimonas groenlandica</name>
    <dbReference type="NCBI Taxonomy" id="2732249"/>
    <lineage>
        <taxon>Bacteria</taxon>
        <taxon>Pseudomonadati</taxon>
        <taxon>Gemmatimonadota</taxon>
        <taxon>Gemmatimonadia</taxon>
        <taxon>Gemmatimonadales</taxon>
        <taxon>Gemmatimonadaceae</taxon>
        <taxon>Gemmatimonas</taxon>
    </lineage>
</organism>
<name>A0A6M4IPZ4_9BACT</name>
<feature type="transmembrane region" description="Helical" evidence="5">
    <location>
        <begin position="25"/>
        <end position="47"/>
    </location>
</feature>
<sequence length="1540" mass="165480">MRDGDVEEVGQTPTRGKSRIRRRTVVLATAAVLLTIVALVVGGVAVLTQTDRGRAAIMRVVVPTISAIIPGKLYVGRVSGTLFTDITIDSIDIRSADGTPFLSSGPIRASYDPRDLLDRRIVIKSLEITRPSITMIDYGNDDWNWKRALRRKGVLASNKRSRFGEYIVIDTTTIREGTFTARLPWVLSDTLKGAKRDSALTFNLTRLDGEVRRDGNRFVRVYRFVRGGLALGRSRIADPDSAGLKLDMQKMDVVWIYPPFWFRNMKSTVRKVADSLWMDDVSFNLANSGAHGSAKVVWGSGLPVRYDVKLKGDSVAMADMSWIDETLPWSGGGSTFITIKNDPKNLAILEYGLRDMDARALKSRLKGNMTFAVGGPVLKINDVDLELLPANTALLRWFNGEPFPYDWQGNVTGRVRARGGPVTNWQLDDAQLSFADAHVPGAVSRARVRGIVDIFTPAEAILKGVDLELQQLDMRTPRFVNPLFPELNGFARGTMRLDSLWYDAFFSKADIEHVDGPGQPSRFTGDGHFTLLTEGVKFDIDMQAVPLSYTTMSRSYPSLPLRGSAVGRIKAAGMAEKFEVQTTLAGEGGELSFTGSADALEPEMGATGQWRLRGGNLQNLLGDSRFPITSLSMLGTVDMSASTIETLRGSLRATVDQFSRVADARLFGGMAVVHFDSGHVRADTLAIESSAVRLTAQGGLGITKARRDSLSISMVVDSLGGLRPWLSPTDSTKRALVLAGDTLRGSIELSGQLSGSIDTTDSRGLDLRLRGDARDVVVATSRTQRASVDLAVRDVLRGANGSLSATLDSANFAGIDIASAAGQSTLRGGLAERFGVQMRTSSESRVAIAGGVARNGDSSVVTVDTLTLRVDSASVRPRGFALVAPAMLRFMPGANGTIGSLDSLVLQHTDTGRIAIRGGLAAGGVVSGRVDADRVALADIGRLLRTSGLSRGTASATIALSGTREQPRIDGTVDLRDAVAGRVRFGDLFATAHYDSLRLNVEGALRLSGKPALQASASLPLDLALFGNRTRQINEPLTGRIVTQQTDLTLLESVFPDVTRARGSLFTDVALTGTWDRPRLRGEVRLDSASLSLDNLGIRLDKARADIGLFGDSILIRRIGATSGTPQDSIGISGSIGIREIANPTFNLRLAANEFQAIDKPRTASIVMTTTTPITLTGSRDAPRVQGAVRIDRGRVYIRALAQRRALDLTDNLDIIDTTRFGVNGLLPSAPRAIMQNLQLDNVRVSIGDDVWLRSPEANLKLGGGLRVTRALSRDGQVPRLALADSLTVDRGTYQLNLGIARPGFEVERGLVRFFGDPDLEPALDITALHTIRETRPNSNRQDVRIRVNIAGTIDRPSLALSSADNPPLPESDMLSYLVTGEPAYALLGTPYAEQGATLALRLAGSYLSSRLAGGRFDVVQVEPTALNPGDAANLRENGLGILASTRVGVGGQIARNTYFTFSTGLCGLSSQTSGGGDALSLFAQGLGVKVERRFDGGLSVALGLEPGSSAQACGRLGISRTFQQTPPQIGIDFFRSWTF</sequence>
<evidence type="ECO:0000259" key="6">
    <source>
        <dbReference type="Pfam" id="PF04357"/>
    </source>
</evidence>
<dbReference type="EMBL" id="CP053085">
    <property type="protein sequence ID" value="QJR36165.1"/>
    <property type="molecule type" value="Genomic_DNA"/>
</dbReference>
<dbReference type="GO" id="GO:0097347">
    <property type="term" value="C:TAM protein secretion complex"/>
    <property type="evidence" value="ECO:0007669"/>
    <property type="project" value="TreeGrafter"/>
</dbReference>
<dbReference type="RefSeq" id="WP_171225600.1">
    <property type="nucleotide sequence ID" value="NZ_CP053085.1"/>
</dbReference>
<protein>
    <recommendedName>
        <fullName evidence="6">Translocation and assembly module TamB C-terminal domain-containing protein</fullName>
    </recommendedName>
</protein>
<keyword evidence="3 5" id="KW-1133">Transmembrane helix</keyword>
<dbReference type="Pfam" id="PF04357">
    <property type="entry name" value="TamB"/>
    <property type="match status" value="1"/>
</dbReference>
<dbReference type="PANTHER" id="PTHR36985:SF1">
    <property type="entry name" value="TRANSLOCATION AND ASSEMBLY MODULE SUBUNIT TAMB"/>
    <property type="match status" value="1"/>
</dbReference>
<keyword evidence="4 5" id="KW-0472">Membrane</keyword>
<keyword evidence="8" id="KW-1185">Reference proteome</keyword>
<gene>
    <name evidence="7" type="ORF">HKW67_11945</name>
</gene>
<dbReference type="PANTHER" id="PTHR36985">
    <property type="entry name" value="TRANSLOCATION AND ASSEMBLY MODULE SUBUNIT TAMB"/>
    <property type="match status" value="1"/>
</dbReference>
<evidence type="ECO:0000313" key="7">
    <source>
        <dbReference type="EMBL" id="QJR36165.1"/>
    </source>
</evidence>